<dbReference type="InterPro" id="IPR045690">
    <property type="entry name" value="DUF6055"/>
</dbReference>
<gene>
    <name evidence="3" type="ORF">E7101_03340</name>
</gene>
<dbReference type="Pfam" id="PF16151">
    <property type="entry name" value="DUF4859"/>
    <property type="match status" value="1"/>
</dbReference>
<evidence type="ECO:0000313" key="4">
    <source>
        <dbReference type="Proteomes" id="UP000806522"/>
    </source>
</evidence>
<organism evidence="3 4">
    <name type="scientific">Xylanibacter ruminicola</name>
    <name type="common">Prevotella ruminicola</name>
    <dbReference type="NCBI Taxonomy" id="839"/>
    <lineage>
        <taxon>Bacteria</taxon>
        <taxon>Pseudomonadati</taxon>
        <taxon>Bacteroidota</taxon>
        <taxon>Bacteroidia</taxon>
        <taxon>Bacteroidales</taxon>
        <taxon>Prevotellaceae</taxon>
        <taxon>Xylanibacter</taxon>
    </lineage>
</organism>
<name>A0A9D5P6G1_XYLRU</name>
<dbReference type="Proteomes" id="UP000806522">
    <property type="component" value="Unassembled WGS sequence"/>
</dbReference>
<dbReference type="InterPro" id="IPR013783">
    <property type="entry name" value="Ig-like_fold"/>
</dbReference>
<dbReference type="Pfam" id="PF19527">
    <property type="entry name" value="DUF6055"/>
    <property type="match status" value="1"/>
</dbReference>
<dbReference type="InterPro" id="IPR032339">
    <property type="entry name" value="DUF4859"/>
</dbReference>
<dbReference type="Gene3D" id="2.60.40.10">
    <property type="entry name" value="Immunoglobulins"/>
    <property type="match status" value="1"/>
</dbReference>
<proteinExistence type="predicted"/>
<dbReference type="InterPro" id="IPR024361">
    <property type="entry name" value="BACON"/>
</dbReference>
<feature type="domain" description="DUF4859" evidence="2">
    <location>
        <begin position="649"/>
        <end position="756"/>
    </location>
</feature>
<reference evidence="3" key="1">
    <citation type="submission" date="2019-04" db="EMBL/GenBank/DDBJ databases">
        <title>Evolution of Biomass-Degrading Anaerobic Consortia Revealed by Metagenomics.</title>
        <authorList>
            <person name="Peng X."/>
        </authorList>
    </citation>
    <scope>NUCLEOTIDE SEQUENCE</scope>
    <source>
        <strain evidence="3">SIG140</strain>
    </source>
</reference>
<dbReference type="AlphaFoldDB" id="A0A9D5P6G1"/>
<feature type="signal peptide" evidence="1">
    <location>
        <begin position="1"/>
        <end position="27"/>
    </location>
</feature>
<evidence type="ECO:0000259" key="2">
    <source>
        <dbReference type="Pfam" id="PF16151"/>
    </source>
</evidence>
<sequence>MMYLNRLMSKSALVALFALGLSGCTSDDEVIVGNITIAETELNKTVEWDEVESSITFTANDKWTASVSDVTTRALNTKIEWLTLTVNSGDAGEVKMPFCLSKNDSEFYRDAQIAIHCGDKTSIINVHQNQNPDAVHTMDKSQVENFDKYICPGSWNEGFEKGVDNMLRDDAKWSFWRMKQSEHFFVFWEPGFGYDPNGSDVPAALRVNIDDLLAKAEQFYTTNVEKLKMVTVGQGKSQLDKYKMQIYLLYQQDWLATGSGYDNTIGALWVNPSTCQPVGSTIAHEIGHSFQYQAGCDKLLNGQAEETSYGMSGGFRYGFGENGAGGCAYWEQCAQWQSFQDYPEECFTQNPHPSVWLRNHHRHFNHEFMRYASYWLQYYLTQKHGIEAYGRIWQESTYPEDPIQTYARLFCGNDMEKFYDEYYDYAARAVSYDFDAVHQYLSLNPTAANYATNMLPKDGGFQPTYDNCPGTTGFNAIELNIPAAGTTVKADLKAVTPGSALVSGDAGKVVDGDGNAKGNVSTYNQQSNTTSAYRIGFVAISGDKATYGTMAKGKNAVAEMKVPAGTDKLYLVVVATPTDYQRQAWDDDETNDQQWPYNVKFSGTGVKGFVEIPAGDPTDVTFTHNLNGLDAAYEGYEVGAIDLLGEGYMEKMAKAFKLQPAEILANLAPRDGDAVTPAEGKIAIGLTQPDGTISFACSTNAIGSWINAEGYAATWGEGQLYYEYDGSSYNFPVGFKPGTVEAGKTYTMKPTWVYTKGGKQYKATFTLNMQF</sequence>
<comment type="caution">
    <text evidence="3">The sequence shown here is derived from an EMBL/GenBank/DDBJ whole genome shotgun (WGS) entry which is preliminary data.</text>
</comment>
<evidence type="ECO:0000313" key="3">
    <source>
        <dbReference type="EMBL" id="MBE6269966.1"/>
    </source>
</evidence>
<dbReference type="PROSITE" id="PS51257">
    <property type="entry name" value="PROKAR_LIPOPROTEIN"/>
    <property type="match status" value="1"/>
</dbReference>
<dbReference type="CDD" id="cd14948">
    <property type="entry name" value="BACON"/>
    <property type="match status" value="1"/>
</dbReference>
<protein>
    <submittedName>
        <fullName evidence="3">DUF4859 domain-containing protein</fullName>
    </submittedName>
</protein>
<evidence type="ECO:0000256" key="1">
    <source>
        <dbReference type="SAM" id="SignalP"/>
    </source>
</evidence>
<keyword evidence="1" id="KW-0732">Signal</keyword>
<accession>A0A9D5P6G1</accession>
<dbReference type="EMBL" id="SUYC01000003">
    <property type="protein sequence ID" value="MBE6269966.1"/>
    <property type="molecule type" value="Genomic_DNA"/>
</dbReference>
<feature type="chain" id="PRO_5039259021" evidence="1">
    <location>
        <begin position="28"/>
        <end position="771"/>
    </location>
</feature>